<gene>
    <name evidence="5" type="ORF">GCM10023191_038540</name>
</gene>
<feature type="transmembrane region" description="Helical" evidence="3">
    <location>
        <begin position="99"/>
        <end position="119"/>
    </location>
</feature>
<dbReference type="Proteomes" id="UP001500503">
    <property type="component" value="Unassembled WGS sequence"/>
</dbReference>
<reference evidence="6" key="1">
    <citation type="journal article" date="2019" name="Int. J. Syst. Evol. Microbiol.">
        <title>The Global Catalogue of Microorganisms (GCM) 10K type strain sequencing project: providing services to taxonomists for standard genome sequencing and annotation.</title>
        <authorList>
            <consortium name="The Broad Institute Genomics Platform"/>
            <consortium name="The Broad Institute Genome Sequencing Center for Infectious Disease"/>
            <person name="Wu L."/>
            <person name="Ma J."/>
        </authorList>
    </citation>
    <scope>NUCLEOTIDE SEQUENCE [LARGE SCALE GENOMIC DNA]</scope>
    <source>
        <strain evidence="6">JCM 17933</strain>
    </source>
</reference>
<comment type="similarity">
    <text evidence="1">Belongs to the EamA transporter family.</text>
</comment>
<feature type="transmembrane region" description="Helical" evidence="3">
    <location>
        <begin position="149"/>
        <end position="170"/>
    </location>
</feature>
<sequence length="322" mass="32492">MVGPSQTAAMRRQRLPGVPAPVLVLGSVIAVQTGQSLGKGMFGQVGAPGVITLRLGFAALILFALWRPRPPRRDALPLIAALGTAIAGMQFIYPAMERLPVGIASTVQFLGPLVLALAGSRRPADVLWAGLAAVGVAMIYRPGGGPVPLSPAGVALALTSGAFMAAYLVLNKRVGARRADGSDLTWAVGFAALLVLPLGPAFDGTALFRGDVLLAGAGTALVSAVVPWSLDQAALRRLPERVVAVMVSLEPAAGAVAGLLVLGEHLSSPQWFAVACVSAASAGVVVTARDRSSPAPGAAGGGARKVPGDTGRSPACEGRSLT</sequence>
<dbReference type="InterPro" id="IPR037185">
    <property type="entry name" value="EmrE-like"/>
</dbReference>
<feature type="transmembrane region" description="Helical" evidence="3">
    <location>
        <begin position="75"/>
        <end position="93"/>
    </location>
</feature>
<feature type="region of interest" description="Disordered" evidence="2">
    <location>
        <begin position="290"/>
        <end position="322"/>
    </location>
</feature>
<protein>
    <submittedName>
        <fullName evidence="5">EamA family transporter</fullName>
    </submittedName>
</protein>
<accession>A0ABP8Q2B9</accession>
<keyword evidence="6" id="KW-1185">Reference proteome</keyword>
<feature type="transmembrane region" description="Helical" evidence="3">
    <location>
        <begin position="269"/>
        <end position="288"/>
    </location>
</feature>
<name>A0ABP8Q2B9_9ACTN</name>
<comment type="caution">
    <text evidence="5">The sequence shown here is derived from an EMBL/GenBank/DDBJ whole genome shotgun (WGS) entry which is preliminary data.</text>
</comment>
<feature type="domain" description="EamA" evidence="4">
    <location>
        <begin position="153"/>
        <end position="284"/>
    </location>
</feature>
<dbReference type="Pfam" id="PF00892">
    <property type="entry name" value="EamA"/>
    <property type="match status" value="1"/>
</dbReference>
<dbReference type="PANTHER" id="PTHR22911">
    <property type="entry name" value="ACYL-MALONYL CONDENSING ENZYME-RELATED"/>
    <property type="match status" value="1"/>
</dbReference>
<keyword evidence="3" id="KW-0472">Membrane</keyword>
<keyword evidence="3" id="KW-0812">Transmembrane</keyword>
<dbReference type="PANTHER" id="PTHR22911:SF37">
    <property type="entry name" value="THREONINE_HOMOSERINE EXPORTER RHTA"/>
    <property type="match status" value="1"/>
</dbReference>
<evidence type="ECO:0000313" key="5">
    <source>
        <dbReference type="EMBL" id="GAA4496471.1"/>
    </source>
</evidence>
<evidence type="ECO:0000256" key="1">
    <source>
        <dbReference type="ARBA" id="ARBA00007362"/>
    </source>
</evidence>
<dbReference type="SUPFAM" id="SSF103481">
    <property type="entry name" value="Multidrug resistance efflux transporter EmrE"/>
    <property type="match status" value="2"/>
</dbReference>
<keyword evidence="3" id="KW-1133">Transmembrane helix</keyword>
<feature type="transmembrane region" description="Helical" evidence="3">
    <location>
        <begin position="182"/>
        <end position="200"/>
    </location>
</feature>
<proteinExistence type="inferred from homology"/>
<dbReference type="Gene3D" id="1.10.3730.20">
    <property type="match status" value="1"/>
</dbReference>
<evidence type="ECO:0000256" key="3">
    <source>
        <dbReference type="SAM" id="Phobius"/>
    </source>
</evidence>
<feature type="transmembrane region" description="Helical" evidence="3">
    <location>
        <begin position="242"/>
        <end position="263"/>
    </location>
</feature>
<dbReference type="InterPro" id="IPR000620">
    <property type="entry name" value="EamA_dom"/>
</dbReference>
<dbReference type="EMBL" id="BAABHF010000022">
    <property type="protein sequence ID" value="GAA4496471.1"/>
    <property type="molecule type" value="Genomic_DNA"/>
</dbReference>
<evidence type="ECO:0000259" key="4">
    <source>
        <dbReference type="Pfam" id="PF00892"/>
    </source>
</evidence>
<feature type="transmembrane region" description="Helical" evidence="3">
    <location>
        <begin position="212"/>
        <end position="230"/>
    </location>
</feature>
<evidence type="ECO:0000256" key="2">
    <source>
        <dbReference type="SAM" id="MobiDB-lite"/>
    </source>
</evidence>
<feature type="transmembrane region" description="Helical" evidence="3">
    <location>
        <begin position="126"/>
        <end position="143"/>
    </location>
</feature>
<evidence type="ECO:0000313" key="6">
    <source>
        <dbReference type="Proteomes" id="UP001500503"/>
    </source>
</evidence>
<organism evidence="5 6">
    <name type="scientific">Actinoallomurus oryzae</name>
    <dbReference type="NCBI Taxonomy" id="502180"/>
    <lineage>
        <taxon>Bacteria</taxon>
        <taxon>Bacillati</taxon>
        <taxon>Actinomycetota</taxon>
        <taxon>Actinomycetes</taxon>
        <taxon>Streptosporangiales</taxon>
        <taxon>Thermomonosporaceae</taxon>
        <taxon>Actinoallomurus</taxon>
    </lineage>
</organism>
<feature type="transmembrane region" description="Helical" evidence="3">
    <location>
        <begin position="46"/>
        <end position="66"/>
    </location>
</feature>